<accession>A0A3G2KET6</accession>
<dbReference type="KEGG" id="vg:55007015"/>
<proteinExistence type="predicted"/>
<evidence type="ECO:0000313" key="2">
    <source>
        <dbReference type="EMBL" id="AYN57503.1"/>
    </source>
</evidence>
<evidence type="ECO:0000256" key="1">
    <source>
        <dbReference type="SAM" id="MobiDB-lite"/>
    </source>
</evidence>
<dbReference type="RefSeq" id="YP_009815785.1">
    <property type="nucleotide sequence ID" value="NC_048099.1"/>
</dbReference>
<organism evidence="2 3">
    <name type="scientific">Arthrobacter phage Coral</name>
    <dbReference type="NCBI Taxonomy" id="2419951"/>
    <lineage>
        <taxon>Viruses</taxon>
        <taxon>Duplodnaviria</taxon>
        <taxon>Heunggongvirae</taxon>
        <taxon>Uroviricota</taxon>
        <taxon>Caudoviricetes</taxon>
        <taxon>Coralvirus</taxon>
        <taxon>Coralvirus coral</taxon>
    </lineage>
</organism>
<feature type="region of interest" description="Disordered" evidence="1">
    <location>
        <begin position="42"/>
        <end position="93"/>
    </location>
</feature>
<sequence length="129" mass="14786">MLEILLPAVLAAGALAALLRQAAAARAAYREDAARRQFKLEEEERDRQYRERNARRTARQAQHAEWTHQFSAIQIENHRRHHPPEPAPEPEGEPLAVIRAWDGTIVRKIYDQPETNSVLIRAAAAPWRI</sequence>
<evidence type="ECO:0000313" key="3">
    <source>
        <dbReference type="Proteomes" id="UP000278552"/>
    </source>
</evidence>
<feature type="compositionally biased region" description="Basic and acidic residues" evidence="1">
    <location>
        <begin position="42"/>
        <end position="54"/>
    </location>
</feature>
<dbReference type="EMBL" id="MH834606">
    <property type="protein sequence ID" value="AYN57503.1"/>
    <property type="molecule type" value="Genomic_DNA"/>
</dbReference>
<keyword evidence="3" id="KW-1185">Reference proteome</keyword>
<reference evidence="2 3" key="1">
    <citation type="submission" date="2018-09" db="EMBL/GenBank/DDBJ databases">
        <authorList>
            <person name="Giglietti G."/>
            <person name="Stoner T.H."/>
            <person name="Garlena R.A."/>
            <person name="Russell D.A."/>
            <person name="Pope W.H."/>
            <person name="Jacobs-Sera D."/>
            <person name="Hatfull G.F."/>
        </authorList>
    </citation>
    <scope>NUCLEOTIDE SEQUENCE [LARGE SCALE GENOMIC DNA]</scope>
</reference>
<name>A0A3G2KET6_9CAUD</name>
<dbReference type="Proteomes" id="UP000278552">
    <property type="component" value="Segment"/>
</dbReference>
<protein>
    <submittedName>
        <fullName evidence="2">Uncharacterized protein</fullName>
    </submittedName>
</protein>
<gene>
    <name evidence="2" type="primary">28</name>
    <name evidence="2" type="ORF">PBI_CORAL_28</name>
</gene>
<dbReference type="GeneID" id="55007015"/>